<name>A0A143PHB6_LUTPR</name>
<dbReference type="InterPro" id="IPR025833">
    <property type="entry name" value="GDYXXLXY"/>
</dbReference>
<dbReference type="STRING" id="1855912.LuPra_00321"/>
<dbReference type="OrthoDB" id="4868247at2"/>
<sequence>MIRRVLIVVGLIASIGLIAWEVSKKERLLASGETLLLELAPVDPRSLVQGDYMRLDYAIARQWPHDGSWPSDGSLIVATDDEGVAQFRRRDLGEPLTTGEHRLTYRIRKGRLQVGVDAFYFQEGLAATYQPARYGEMRAATDGTSLLVGLRDAERRPLGITRGQ</sequence>
<evidence type="ECO:0000313" key="2">
    <source>
        <dbReference type="Proteomes" id="UP000076079"/>
    </source>
</evidence>
<gene>
    <name evidence="1" type="ORF">LuPra_00321</name>
</gene>
<dbReference type="RefSeq" id="WP_110169143.1">
    <property type="nucleotide sequence ID" value="NZ_CP015136.1"/>
</dbReference>
<dbReference type="Proteomes" id="UP000076079">
    <property type="component" value="Chromosome"/>
</dbReference>
<dbReference type="KEGG" id="abac:LuPra_00321"/>
<dbReference type="EMBL" id="CP015136">
    <property type="protein sequence ID" value="AMY07154.1"/>
    <property type="molecule type" value="Genomic_DNA"/>
</dbReference>
<dbReference type="Pfam" id="PF14345">
    <property type="entry name" value="GDYXXLXY"/>
    <property type="match status" value="1"/>
</dbReference>
<accession>A0A143PHB6</accession>
<reference evidence="2" key="2">
    <citation type="submission" date="2016-04" db="EMBL/GenBank/DDBJ databases">
        <title>First Complete Genome Sequence of a Subdivision 6 Acidobacterium.</title>
        <authorList>
            <person name="Huang S."/>
            <person name="Vieira S."/>
            <person name="Bunk B."/>
            <person name="Riedel T."/>
            <person name="Sproeer C."/>
            <person name="Overmann J."/>
        </authorList>
    </citation>
    <scope>NUCLEOTIDE SEQUENCE [LARGE SCALE GENOMIC DNA]</scope>
    <source>
        <strain evidence="2">DSM 100886 HEG_-6_39</strain>
    </source>
</reference>
<keyword evidence="2" id="KW-1185">Reference proteome</keyword>
<reference evidence="1 2" key="1">
    <citation type="journal article" date="2016" name="Genome Announc.">
        <title>First Complete Genome Sequence of a Subdivision 6 Acidobacterium Strain.</title>
        <authorList>
            <person name="Huang S."/>
            <person name="Vieira S."/>
            <person name="Bunk B."/>
            <person name="Riedel T."/>
            <person name="Sproer C."/>
            <person name="Overmann J."/>
        </authorList>
    </citation>
    <scope>NUCLEOTIDE SEQUENCE [LARGE SCALE GENOMIC DNA]</scope>
    <source>
        <strain evidence="2">DSM 100886 HEG_-6_39</strain>
    </source>
</reference>
<organism evidence="1 2">
    <name type="scientific">Luteitalea pratensis</name>
    <dbReference type="NCBI Taxonomy" id="1855912"/>
    <lineage>
        <taxon>Bacteria</taxon>
        <taxon>Pseudomonadati</taxon>
        <taxon>Acidobacteriota</taxon>
        <taxon>Vicinamibacteria</taxon>
        <taxon>Vicinamibacterales</taxon>
        <taxon>Vicinamibacteraceae</taxon>
        <taxon>Luteitalea</taxon>
    </lineage>
</organism>
<evidence type="ECO:0000313" key="1">
    <source>
        <dbReference type="EMBL" id="AMY07154.1"/>
    </source>
</evidence>
<dbReference type="AlphaFoldDB" id="A0A143PHB6"/>
<protein>
    <submittedName>
        <fullName evidence="1">Putative membrane-anchored protein</fullName>
    </submittedName>
</protein>
<proteinExistence type="predicted"/>
<dbReference type="PATRIC" id="fig|1813736.3.peg.335"/>